<reference evidence="1 2" key="1">
    <citation type="journal article" date="2024" name="Nat. Commun.">
        <title>Phylogenomics reveals the evolutionary origins of lichenization in chlorophyte algae.</title>
        <authorList>
            <person name="Puginier C."/>
            <person name="Libourel C."/>
            <person name="Otte J."/>
            <person name="Skaloud P."/>
            <person name="Haon M."/>
            <person name="Grisel S."/>
            <person name="Petersen M."/>
            <person name="Berrin J.G."/>
            <person name="Delaux P.M."/>
            <person name="Dal Grande F."/>
            <person name="Keller J."/>
        </authorList>
    </citation>
    <scope>NUCLEOTIDE SEQUENCE [LARGE SCALE GENOMIC DNA]</scope>
    <source>
        <strain evidence="1 2">SAG 216-7</strain>
    </source>
</reference>
<protein>
    <submittedName>
        <fullName evidence="1">Uncharacterized protein</fullName>
    </submittedName>
</protein>
<proteinExistence type="predicted"/>
<name>A0ABR2YCW7_9CHLO</name>
<evidence type="ECO:0000313" key="2">
    <source>
        <dbReference type="Proteomes" id="UP001491310"/>
    </source>
</evidence>
<keyword evidence="2" id="KW-1185">Reference proteome</keyword>
<comment type="caution">
    <text evidence="1">The sequence shown here is derived from an EMBL/GenBank/DDBJ whole genome shotgun (WGS) entry which is preliminary data.</text>
</comment>
<dbReference type="EMBL" id="JALJOT010000015">
    <property type="protein sequence ID" value="KAK9902714.1"/>
    <property type="molecule type" value="Genomic_DNA"/>
</dbReference>
<gene>
    <name evidence="1" type="ORF">WJX75_003581</name>
</gene>
<sequence length="85" mass="9538">MQGLVQYRYVPSRRPVIQPLRLSALRSRVSRRHIRAAPGEGSNNAAPVLDTKKIGVIPFTQDTESFQQVMAFDGPAPEVQPYNFN</sequence>
<evidence type="ECO:0000313" key="1">
    <source>
        <dbReference type="EMBL" id="KAK9902714.1"/>
    </source>
</evidence>
<dbReference type="Proteomes" id="UP001491310">
    <property type="component" value="Unassembled WGS sequence"/>
</dbReference>
<accession>A0ABR2YCW7</accession>
<organism evidence="1 2">
    <name type="scientific">Coccomyxa subellipsoidea</name>
    <dbReference type="NCBI Taxonomy" id="248742"/>
    <lineage>
        <taxon>Eukaryota</taxon>
        <taxon>Viridiplantae</taxon>
        <taxon>Chlorophyta</taxon>
        <taxon>core chlorophytes</taxon>
        <taxon>Trebouxiophyceae</taxon>
        <taxon>Trebouxiophyceae incertae sedis</taxon>
        <taxon>Coccomyxaceae</taxon>
        <taxon>Coccomyxa</taxon>
    </lineage>
</organism>